<reference evidence="2 3" key="1">
    <citation type="journal article" date="2015" name="G3 (Bethesda)">
        <title>Insights into Ongoing Evolution of the Hexachlorocyclohexane Catabolic Pathway from Comparative Genomics of Ten Sphingomonadaceae Strains.</title>
        <authorList>
            <person name="Pearce S.L."/>
            <person name="Oakeshott J.G."/>
            <person name="Pandey G."/>
        </authorList>
    </citation>
    <scope>NUCLEOTIDE SEQUENCE [LARGE SCALE GENOMIC DNA]</scope>
    <source>
        <strain evidence="2 3">LL01</strain>
    </source>
</reference>
<evidence type="ECO:0000313" key="2">
    <source>
        <dbReference type="EMBL" id="KMS56993.1"/>
    </source>
</evidence>
<protein>
    <submittedName>
        <fullName evidence="2">Pyridoxamine 5'-phosphate oxidase</fullName>
    </submittedName>
</protein>
<gene>
    <name evidence="2" type="ORF">V473_01690</name>
</gene>
<dbReference type="PANTHER" id="PTHR34818:SF1">
    <property type="entry name" value="PROTEIN BLI-3"/>
    <property type="match status" value="1"/>
</dbReference>
<accession>A0A0J7Y0R7</accession>
<proteinExistence type="predicted"/>
<evidence type="ECO:0000313" key="3">
    <source>
        <dbReference type="Proteomes" id="UP000052232"/>
    </source>
</evidence>
<organism evidence="2 3">
    <name type="scientific">Sphingobium cupriresistens LL01</name>
    <dbReference type="NCBI Taxonomy" id="1420583"/>
    <lineage>
        <taxon>Bacteria</taxon>
        <taxon>Pseudomonadati</taxon>
        <taxon>Pseudomonadota</taxon>
        <taxon>Alphaproteobacteria</taxon>
        <taxon>Sphingomonadales</taxon>
        <taxon>Sphingomonadaceae</taxon>
        <taxon>Sphingobium</taxon>
    </lineage>
</organism>
<dbReference type="InterPro" id="IPR012349">
    <property type="entry name" value="Split_barrel_FMN-bd"/>
</dbReference>
<dbReference type="PATRIC" id="fig|1420583.3.peg.333"/>
<dbReference type="Gene3D" id="2.30.110.10">
    <property type="entry name" value="Electron Transport, Fmn-binding Protein, Chain A"/>
    <property type="match status" value="1"/>
</dbReference>
<comment type="caution">
    <text evidence="2">The sequence shown here is derived from an EMBL/GenBank/DDBJ whole genome shotgun (WGS) entry which is preliminary data.</text>
</comment>
<dbReference type="SUPFAM" id="SSF50475">
    <property type="entry name" value="FMN-binding split barrel"/>
    <property type="match status" value="1"/>
</dbReference>
<keyword evidence="3" id="KW-1185">Reference proteome</keyword>
<dbReference type="InterPro" id="IPR052917">
    <property type="entry name" value="Stress-Dev_Protein"/>
</dbReference>
<dbReference type="STRING" id="1420583.V473_01690"/>
<dbReference type="EMBL" id="JACT01000001">
    <property type="protein sequence ID" value="KMS56993.1"/>
    <property type="molecule type" value="Genomic_DNA"/>
</dbReference>
<feature type="domain" description="General stress protein FMN-binding split barrel" evidence="1">
    <location>
        <begin position="6"/>
        <end position="138"/>
    </location>
</feature>
<evidence type="ECO:0000259" key="1">
    <source>
        <dbReference type="Pfam" id="PF16242"/>
    </source>
</evidence>
<dbReference type="PANTHER" id="PTHR34818">
    <property type="entry name" value="PROTEIN BLI-3"/>
    <property type="match status" value="1"/>
</dbReference>
<name>A0A0J7Y0R7_9SPHN</name>
<dbReference type="RefSeq" id="WP_066599764.1">
    <property type="nucleotide sequence ID" value="NZ_KQ130434.1"/>
</dbReference>
<dbReference type="AlphaFoldDB" id="A0A0J7Y0R7"/>
<dbReference type="Proteomes" id="UP000052232">
    <property type="component" value="Unassembled WGS sequence"/>
</dbReference>
<dbReference type="Pfam" id="PF16242">
    <property type="entry name" value="Pyrid_ox_like"/>
    <property type="match status" value="1"/>
</dbReference>
<sequence length="148" mass="16865">MVQHTMASLAEKMQHIDFAMLSTHTEDGHIGARPMSNNQDVAHGGDSYYFTTEDTLMVRDIERDPRVSLSFHGKSGLFGQRPLFIALEGRADLIRDRAQFDAHWNPDLELWFEDGADTPGLVMIKVHAERAHYWDGQDEGELEIDVMH</sequence>
<dbReference type="InterPro" id="IPR038725">
    <property type="entry name" value="YdaG_split_barrel_FMN-bd"/>
</dbReference>